<keyword evidence="2" id="KW-0560">Oxidoreductase</keyword>
<evidence type="ECO:0000313" key="5">
    <source>
        <dbReference type="Proteomes" id="UP000186216"/>
    </source>
</evidence>
<gene>
    <name evidence="4" type="ORF">JHX88_10680</name>
    <name evidence="3" type="ORF">SAMN05421772_10364</name>
</gene>
<dbReference type="EMBL" id="FTOU01000003">
    <property type="protein sequence ID" value="SIS69723.1"/>
    <property type="molecule type" value="Genomic_DNA"/>
</dbReference>
<dbReference type="EMBL" id="CP067140">
    <property type="protein sequence ID" value="WCR01419.1"/>
    <property type="molecule type" value="Genomic_DNA"/>
</dbReference>
<reference evidence="4 6" key="2">
    <citation type="submission" date="2021-01" db="EMBL/GenBank/DDBJ databases">
        <title>Biogeographic distribution of Paracoccus.</title>
        <authorList>
            <person name="Hollensteiner J."/>
            <person name="Leineberger J."/>
            <person name="Brinkhoff T."/>
            <person name="Daniel R."/>
        </authorList>
    </citation>
    <scope>NUCLEOTIDE SEQUENCE [LARGE SCALE GENOMIC DNA]</scope>
    <source>
        <strain evidence="4 6">DSM 18447</strain>
    </source>
</reference>
<dbReference type="GO" id="GO:0016491">
    <property type="term" value="F:oxidoreductase activity"/>
    <property type="evidence" value="ECO:0007669"/>
    <property type="project" value="UniProtKB-KW"/>
</dbReference>
<evidence type="ECO:0000256" key="1">
    <source>
        <dbReference type="ARBA" id="ARBA00006484"/>
    </source>
</evidence>
<dbReference type="SUPFAM" id="SSF51735">
    <property type="entry name" value="NAD(P)-binding Rossmann-fold domains"/>
    <property type="match status" value="1"/>
</dbReference>
<proteinExistence type="inferred from homology"/>
<sequence length="251" mass="26487">MSNATSTNRTLSGKTAWILGGGSGLGAASAEALAARGARVVLSGRRADALERVAARVIEAGGQADCHRLDVIDRDAIAASAEAIGPVDILVYSSGTNVPRRSLCDLDGRDWDRIVEVNLSGALHCVQAVLPEMRARSAGTIVIISSWAGWRMEPVAGASYSATKHALPALCETINIEEGHNGIRATCLMPAEAATDVLDTRPNPPSPEARARMLQASDIGETVAFITTAPSRMCINQLVMSPLHNNFYTRT</sequence>
<evidence type="ECO:0000313" key="4">
    <source>
        <dbReference type="EMBL" id="WCR01419.1"/>
    </source>
</evidence>
<dbReference type="Proteomes" id="UP001215549">
    <property type="component" value="Chromosome"/>
</dbReference>
<dbReference type="Proteomes" id="UP000186216">
    <property type="component" value="Unassembled WGS sequence"/>
</dbReference>
<keyword evidence="6" id="KW-1185">Reference proteome</keyword>
<dbReference type="PANTHER" id="PTHR44196">
    <property type="entry name" value="DEHYDROGENASE/REDUCTASE SDR FAMILY MEMBER 7B"/>
    <property type="match status" value="1"/>
</dbReference>
<evidence type="ECO:0000313" key="3">
    <source>
        <dbReference type="EMBL" id="SIS69723.1"/>
    </source>
</evidence>
<dbReference type="InterPro" id="IPR036291">
    <property type="entry name" value="NAD(P)-bd_dom_sf"/>
</dbReference>
<accession>A0AA45W2Q4</accession>
<dbReference type="Pfam" id="PF00106">
    <property type="entry name" value="adh_short"/>
    <property type="match status" value="1"/>
</dbReference>
<evidence type="ECO:0000313" key="6">
    <source>
        <dbReference type="Proteomes" id="UP001215549"/>
    </source>
</evidence>
<dbReference type="InterPro" id="IPR002347">
    <property type="entry name" value="SDR_fam"/>
</dbReference>
<comment type="similarity">
    <text evidence="1">Belongs to the short-chain dehydrogenases/reductases (SDR) family.</text>
</comment>
<dbReference type="RefSeq" id="WP_076523963.1">
    <property type="nucleotide sequence ID" value="NZ_CP067140.1"/>
</dbReference>
<protein>
    <submittedName>
        <fullName evidence="3">NADP-dependent 3-hydroxy acid dehydrogenase YdfG</fullName>
    </submittedName>
    <submittedName>
        <fullName evidence="4">SDR family NAD(P)-dependent oxidoreductase</fullName>
    </submittedName>
</protein>
<dbReference type="PRINTS" id="PR00081">
    <property type="entry name" value="GDHRDH"/>
</dbReference>
<dbReference type="AlphaFoldDB" id="A0AA45W2Q4"/>
<dbReference type="GO" id="GO:0016020">
    <property type="term" value="C:membrane"/>
    <property type="evidence" value="ECO:0007669"/>
    <property type="project" value="TreeGrafter"/>
</dbReference>
<name>A0AA45W2Q4_9RHOB</name>
<dbReference type="Gene3D" id="3.40.50.720">
    <property type="entry name" value="NAD(P)-binding Rossmann-like Domain"/>
    <property type="match status" value="1"/>
</dbReference>
<reference evidence="3 5" key="1">
    <citation type="submission" date="2017-01" db="EMBL/GenBank/DDBJ databases">
        <authorList>
            <person name="Varghese N."/>
            <person name="Submissions S."/>
        </authorList>
    </citation>
    <scope>NUCLEOTIDE SEQUENCE [LARGE SCALE GENOMIC DNA]</scope>
    <source>
        <strain evidence="3 5">DSM 18447</strain>
    </source>
</reference>
<organism evidence="3 5">
    <name type="scientific">Paracoccus saliphilus</name>
    <dbReference type="NCBI Taxonomy" id="405559"/>
    <lineage>
        <taxon>Bacteria</taxon>
        <taxon>Pseudomonadati</taxon>
        <taxon>Pseudomonadota</taxon>
        <taxon>Alphaproteobacteria</taxon>
        <taxon>Rhodobacterales</taxon>
        <taxon>Paracoccaceae</taxon>
        <taxon>Paracoccus</taxon>
    </lineage>
</organism>
<dbReference type="CDD" id="cd05233">
    <property type="entry name" value="SDR_c"/>
    <property type="match status" value="1"/>
</dbReference>
<dbReference type="PANTHER" id="PTHR44196:SF1">
    <property type="entry name" value="DEHYDROGENASE_REDUCTASE SDR FAMILY MEMBER 7B"/>
    <property type="match status" value="1"/>
</dbReference>
<evidence type="ECO:0000256" key="2">
    <source>
        <dbReference type="ARBA" id="ARBA00023002"/>
    </source>
</evidence>